<feature type="domain" description="Sigma-54 factor interaction" evidence="11">
    <location>
        <begin position="11"/>
        <end position="235"/>
    </location>
</feature>
<evidence type="ECO:0000256" key="9">
    <source>
        <dbReference type="ARBA" id="ARBA00023163"/>
    </source>
</evidence>
<dbReference type="SUPFAM" id="SSF52540">
    <property type="entry name" value="P-loop containing nucleoside triphosphate hydrolases"/>
    <property type="match status" value="1"/>
</dbReference>
<keyword evidence="3" id="KW-0678">Repressor</keyword>
<dbReference type="SUPFAM" id="SSF46689">
    <property type="entry name" value="Homeodomain-like"/>
    <property type="match status" value="1"/>
</dbReference>
<protein>
    <recommendedName>
        <fullName evidence="10">HTH-type transcriptional regulatory protein TyrR</fullName>
    </recommendedName>
</protein>
<dbReference type="PANTHER" id="PTHR32071:SF3">
    <property type="entry name" value="HTH-TYPE TRANSCRIPTIONAL REGULATORY PROTEIN TYRR"/>
    <property type="match status" value="1"/>
</dbReference>
<dbReference type="PROSITE" id="PS00675">
    <property type="entry name" value="SIGMA54_INTERACT_1"/>
    <property type="match status" value="1"/>
</dbReference>
<reference evidence="13" key="1">
    <citation type="journal article" date="2019" name="Int. J. Syst. Evol. Microbiol.">
        <title>The Global Catalogue of Microorganisms (GCM) 10K type strain sequencing project: providing services to taxonomists for standard genome sequencing and annotation.</title>
        <authorList>
            <consortium name="The Broad Institute Genomics Platform"/>
            <consortium name="The Broad Institute Genome Sequencing Center for Infectious Disease"/>
            <person name="Wu L."/>
            <person name="Ma J."/>
        </authorList>
    </citation>
    <scope>NUCLEOTIDE SEQUENCE [LARGE SCALE GENOMIC DNA]</scope>
    <source>
        <strain evidence="13">CCUG 61707</strain>
    </source>
</reference>
<organism evidence="12 13">
    <name type="scientific">Seminibacterium arietis</name>
    <dbReference type="NCBI Taxonomy" id="1173502"/>
    <lineage>
        <taxon>Bacteria</taxon>
        <taxon>Pseudomonadati</taxon>
        <taxon>Pseudomonadota</taxon>
        <taxon>Gammaproteobacteria</taxon>
        <taxon>Pasteurellales</taxon>
        <taxon>Pasteurellaceae</taxon>
        <taxon>Seminibacterium</taxon>
    </lineage>
</organism>
<name>A0ABW3I7M4_9PAST</name>
<evidence type="ECO:0000313" key="13">
    <source>
        <dbReference type="Proteomes" id="UP001596996"/>
    </source>
</evidence>
<keyword evidence="6" id="KW-0067">ATP-binding</keyword>
<keyword evidence="9" id="KW-0804">Transcription</keyword>
<evidence type="ECO:0000256" key="10">
    <source>
        <dbReference type="ARBA" id="ARBA00029500"/>
    </source>
</evidence>
<dbReference type="Pfam" id="PF18024">
    <property type="entry name" value="HTH_50"/>
    <property type="match status" value="1"/>
</dbReference>
<keyword evidence="13" id="KW-1185">Reference proteome</keyword>
<dbReference type="EMBL" id="JBHTJN010000001">
    <property type="protein sequence ID" value="MFD0965407.1"/>
    <property type="molecule type" value="Genomic_DNA"/>
</dbReference>
<keyword evidence="8" id="KW-0238">DNA-binding</keyword>
<dbReference type="CDD" id="cd00009">
    <property type="entry name" value="AAA"/>
    <property type="match status" value="1"/>
</dbReference>
<dbReference type="InterPro" id="IPR027417">
    <property type="entry name" value="P-loop_NTPase"/>
</dbReference>
<evidence type="ECO:0000256" key="7">
    <source>
        <dbReference type="ARBA" id="ARBA00023015"/>
    </source>
</evidence>
<evidence type="ECO:0000256" key="5">
    <source>
        <dbReference type="ARBA" id="ARBA00022797"/>
    </source>
</evidence>
<evidence type="ECO:0000256" key="1">
    <source>
        <dbReference type="ARBA" id="ARBA00004496"/>
    </source>
</evidence>
<keyword evidence="2" id="KW-0963">Cytoplasm</keyword>
<dbReference type="InterPro" id="IPR025944">
    <property type="entry name" value="Sigma_54_int_dom_CS"/>
</dbReference>
<keyword evidence="7" id="KW-0805">Transcription regulation</keyword>
<accession>A0ABW3I7M4</accession>
<evidence type="ECO:0000313" key="12">
    <source>
        <dbReference type="EMBL" id="MFD0965407.1"/>
    </source>
</evidence>
<keyword evidence="5" id="KW-0058">Aromatic hydrocarbons catabolism</keyword>
<dbReference type="RefSeq" id="WP_380818060.1">
    <property type="nucleotide sequence ID" value="NZ_JBHTJN010000001.1"/>
</dbReference>
<dbReference type="InterPro" id="IPR025662">
    <property type="entry name" value="Sigma_54_int_dom_ATP-bd_1"/>
</dbReference>
<dbReference type="PANTHER" id="PTHR32071">
    <property type="entry name" value="TRANSCRIPTIONAL REGULATORY PROTEIN"/>
    <property type="match status" value="1"/>
</dbReference>
<proteinExistence type="predicted"/>
<evidence type="ECO:0000259" key="11">
    <source>
        <dbReference type="PROSITE" id="PS50045"/>
    </source>
</evidence>
<comment type="subcellular location">
    <subcellularLocation>
        <location evidence="1">Cytoplasm</location>
    </subcellularLocation>
</comment>
<dbReference type="InterPro" id="IPR009057">
    <property type="entry name" value="Homeodomain-like_sf"/>
</dbReference>
<dbReference type="Gene3D" id="3.40.50.300">
    <property type="entry name" value="P-loop containing nucleotide triphosphate hydrolases"/>
    <property type="match status" value="1"/>
</dbReference>
<dbReference type="InterPro" id="IPR030828">
    <property type="entry name" value="HTH_TyrR"/>
</dbReference>
<keyword evidence="4" id="KW-0547">Nucleotide-binding</keyword>
<evidence type="ECO:0000256" key="6">
    <source>
        <dbReference type="ARBA" id="ARBA00022840"/>
    </source>
</evidence>
<sequence>MPLKNTAFDQIIAESAKMRLILDNTKKFAMLDAPLLIQGETGTGKDHIAKACHCLGSRKNQKFIGVNCAGLPSDDAESEMFGRSDRGHESIGFFEYADGGTVLLDSVAELPLALQAKLLRFLNDGTFRRVGEEKEHYANVRVICTTQVPLQHYVEDGKMRGDLFHRLNVLRLDIPPLRERKEDIEPLTRLFVQQISDELSIVTPHFDQNFIAYLCNYPWPGNVRELYNALYRACSLVDDGKLSVNGLILVEKDILPTSIEQFANQTLDQIMSSFESMILQKFYEQYPSTRKLAYRLGVSHTAIANKLKQYGINK</sequence>
<dbReference type="SMART" id="SM00382">
    <property type="entry name" value="AAA"/>
    <property type="match status" value="1"/>
</dbReference>
<dbReference type="Gene3D" id="1.10.8.60">
    <property type="match status" value="1"/>
</dbReference>
<evidence type="ECO:0000256" key="3">
    <source>
        <dbReference type="ARBA" id="ARBA00022491"/>
    </source>
</evidence>
<evidence type="ECO:0000256" key="4">
    <source>
        <dbReference type="ARBA" id="ARBA00022741"/>
    </source>
</evidence>
<dbReference type="Pfam" id="PF00158">
    <property type="entry name" value="Sigma54_activat"/>
    <property type="match status" value="1"/>
</dbReference>
<dbReference type="InterPro" id="IPR002078">
    <property type="entry name" value="Sigma_54_int"/>
</dbReference>
<gene>
    <name evidence="12" type="ORF">ACFQ02_00805</name>
</gene>
<evidence type="ECO:0000256" key="2">
    <source>
        <dbReference type="ARBA" id="ARBA00022490"/>
    </source>
</evidence>
<dbReference type="Gene3D" id="1.10.10.60">
    <property type="entry name" value="Homeodomain-like"/>
    <property type="match status" value="1"/>
</dbReference>
<dbReference type="Pfam" id="PF25601">
    <property type="entry name" value="AAA_lid_14"/>
    <property type="match status" value="1"/>
</dbReference>
<dbReference type="Proteomes" id="UP001596996">
    <property type="component" value="Unassembled WGS sequence"/>
</dbReference>
<dbReference type="NCBIfam" id="TIGR04381">
    <property type="entry name" value="HTH_TypR"/>
    <property type="match status" value="1"/>
</dbReference>
<dbReference type="PROSITE" id="PS00688">
    <property type="entry name" value="SIGMA54_INTERACT_3"/>
    <property type="match status" value="1"/>
</dbReference>
<dbReference type="InterPro" id="IPR003593">
    <property type="entry name" value="AAA+_ATPase"/>
</dbReference>
<evidence type="ECO:0000256" key="8">
    <source>
        <dbReference type="ARBA" id="ARBA00023125"/>
    </source>
</evidence>
<dbReference type="PROSITE" id="PS50045">
    <property type="entry name" value="SIGMA54_INTERACT_4"/>
    <property type="match status" value="1"/>
</dbReference>
<comment type="caution">
    <text evidence="12">The sequence shown here is derived from an EMBL/GenBank/DDBJ whole genome shotgun (WGS) entry which is preliminary data.</text>
</comment>
<dbReference type="InterPro" id="IPR058031">
    <property type="entry name" value="AAA_lid_NorR"/>
</dbReference>